<evidence type="ECO:0000313" key="1">
    <source>
        <dbReference type="EMBL" id="KDS47914.1"/>
    </source>
</evidence>
<gene>
    <name evidence="1" type="ORF">M094_2845</name>
</gene>
<comment type="caution">
    <text evidence="1">The sequence shown here is derived from an EMBL/GenBank/DDBJ whole genome shotgun (WGS) entry which is preliminary data.</text>
</comment>
<reference evidence="1 2" key="1">
    <citation type="submission" date="2014-04" db="EMBL/GenBank/DDBJ databases">
        <authorList>
            <person name="Sears C."/>
            <person name="Carroll K."/>
            <person name="Sack B.R."/>
            <person name="Qadri F."/>
            <person name="Myers L.L."/>
            <person name="Chung G.-T."/>
            <person name="Escheverria P."/>
            <person name="Fraser C.M."/>
            <person name="Sadzewicz L."/>
            <person name="Shefchek K.A."/>
            <person name="Tallon L."/>
            <person name="Das S.P."/>
            <person name="Daugherty S."/>
            <person name="Mongodin E.F."/>
        </authorList>
    </citation>
    <scope>NUCLEOTIDE SEQUENCE [LARGE SCALE GENOMIC DNA]</scope>
    <source>
        <strain evidence="1 2">3978 T3 ii</strain>
    </source>
</reference>
<dbReference type="EMBL" id="JNHN01000184">
    <property type="protein sequence ID" value="KDS47914.1"/>
    <property type="molecule type" value="Genomic_DNA"/>
</dbReference>
<evidence type="ECO:0000313" key="2">
    <source>
        <dbReference type="Proteomes" id="UP000028013"/>
    </source>
</evidence>
<name>A0A078RTU7_BACUN</name>
<accession>A0A078RTU7</accession>
<protein>
    <submittedName>
        <fullName evidence="1">Uncharacterized protein</fullName>
    </submittedName>
</protein>
<dbReference type="AlphaFoldDB" id="A0A078RTU7"/>
<dbReference type="Proteomes" id="UP000028013">
    <property type="component" value="Unassembled WGS sequence"/>
</dbReference>
<organism evidence="1 2">
    <name type="scientific">Bacteroides uniformis str. 3978 T3 ii</name>
    <dbReference type="NCBI Taxonomy" id="1339349"/>
    <lineage>
        <taxon>Bacteria</taxon>
        <taxon>Pseudomonadati</taxon>
        <taxon>Bacteroidota</taxon>
        <taxon>Bacteroidia</taxon>
        <taxon>Bacteroidales</taxon>
        <taxon>Bacteroidaceae</taxon>
        <taxon>Bacteroides</taxon>
    </lineage>
</organism>
<proteinExistence type="predicted"/>
<sequence length="37" mass="4425">MQPIFAFVAKIHKCRLLLSRYRQNVVPLPFQKKIKVL</sequence>
<dbReference type="PATRIC" id="fig|1339349.3.peg.3908"/>